<protein>
    <submittedName>
        <fullName evidence="2">Uncharacterized protein</fullName>
    </submittedName>
</protein>
<feature type="region of interest" description="Disordered" evidence="1">
    <location>
        <begin position="99"/>
        <end position="128"/>
    </location>
</feature>
<keyword evidence="3" id="KW-1185">Reference proteome</keyword>
<evidence type="ECO:0000256" key="1">
    <source>
        <dbReference type="SAM" id="MobiDB-lite"/>
    </source>
</evidence>
<proteinExistence type="predicted"/>
<name>A0A9P6DRN8_9AGAM</name>
<comment type="caution">
    <text evidence="2">The sequence shown here is derived from an EMBL/GenBank/DDBJ whole genome shotgun (WGS) entry which is preliminary data.</text>
</comment>
<dbReference type="AlphaFoldDB" id="A0A9P6DRN8"/>
<dbReference type="Proteomes" id="UP000886523">
    <property type="component" value="Unassembled WGS sequence"/>
</dbReference>
<feature type="region of interest" description="Disordered" evidence="1">
    <location>
        <begin position="1"/>
        <end position="27"/>
    </location>
</feature>
<gene>
    <name evidence="2" type="ORF">BS47DRAFT_1365861</name>
</gene>
<feature type="compositionally biased region" description="Polar residues" evidence="1">
    <location>
        <begin position="1"/>
        <end position="16"/>
    </location>
</feature>
<evidence type="ECO:0000313" key="3">
    <source>
        <dbReference type="Proteomes" id="UP000886523"/>
    </source>
</evidence>
<reference evidence="2" key="1">
    <citation type="journal article" date="2020" name="Nat. Commun.">
        <title>Large-scale genome sequencing of mycorrhizal fungi provides insights into the early evolution of symbiotic traits.</title>
        <authorList>
            <person name="Miyauchi S."/>
            <person name="Kiss E."/>
            <person name="Kuo A."/>
            <person name="Drula E."/>
            <person name="Kohler A."/>
            <person name="Sanchez-Garcia M."/>
            <person name="Morin E."/>
            <person name="Andreopoulos B."/>
            <person name="Barry K.W."/>
            <person name="Bonito G."/>
            <person name="Buee M."/>
            <person name="Carver A."/>
            <person name="Chen C."/>
            <person name="Cichocki N."/>
            <person name="Clum A."/>
            <person name="Culley D."/>
            <person name="Crous P.W."/>
            <person name="Fauchery L."/>
            <person name="Girlanda M."/>
            <person name="Hayes R.D."/>
            <person name="Keri Z."/>
            <person name="LaButti K."/>
            <person name="Lipzen A."/>
            <person name="Lombard V."/>
            <person name="Magnuson J."/>
            <person name="Maillard F."/>
            <person name="Murat C."/>
            <person name="Nolan M."/>
            <person name="Ohm R.A."/>
            <person name="Pangilinan J."/>
            <person name="Pereira M.F."/>
            <person name="Perotto S."/>
            <person name="Peter M."/>
            <person name="Pfister S."/>
            <person name="Riley R."/>
            <person name="Sitrit Y."/>
            <person name="Stielow J.B."/>
            <person name="Szollosi G."/>
            <person name="Zifcakova L."/>
            <person name="Stursova M."/>
            <person name="Spatafora J.W."/>
            <person name="Tedersoo L."/>
            <person name="Vaario L.M."/>
            <person name="Yamada A."/>
            <person name="Yan M."/>
            <person name="Wang P."/>
            <person name="Xu J."/>
            <person name="Bruns T."/>
            <person name="Baldrian P."/>
            <person name="Vilgalys R."/>
            <person name="Dunand C."/>
            <person name="Henrissat B."/>
            <person name="Grigoriev I.V."/>
            <person name="Hibbett D."/>
            <person name="Nagy L.G."/>
            <person name="Martin F.M."/>
        </authorList>
    </citation>
    <scope>NUCLEOTIDE SEQUENCE</scope>
    <source>
        <strain evidence="2">UP504</strain>
    </source>
</reference>
<feature type="compositionally biased region" description="Polar residues" evidence="1">
    <location>
        <begin position="119"/>
        <end position="128"/>
    </location>
</feature>
<accession>A0A9P6DRN8</accession>
<organism evidence="2 3">
    <name type="scientific">Hydnum rufescens UP504</name>
    <dbReference type="NCBI Taxonomy" id="1448309"/>
    <lineage>
        <taxon>Eukaryota</taxon>
        <taxon>Fungi</taxon>
        <taxon>Dikarya</taxon>
        <taxon>Basidiomycota</taxon>
        <taxon>Agaricomycotina</taxon>
        <taxon>Agaricomycetes</taxon>
        <taxon>Cantharellales</taxon>
        <taxon>Hydnaceae</taxon>
        <taxon>Hydnum</taxon>
    </lineage>
</organism>
<evidence type="ECO:0000313" key="2">
    <source>
        <dbReference type="EMBL" id="KAF9508613.1"/>
    </source>
</evidence>
<sequence length="197" mass="21718">MQQEWDGIGSTNQCNGTFPHGPGHRIETEKKWKVNKSRTKASGIRIPWMEAKLCHVANCMKGLTQPRIESTIIASLNAITLMHPLEWADLPVNNPTQSLTPLNTPTSSHVLCSTPGRPRSTTMPNSPTKCSKSAAGVEDLTEILNNILAGVTEVRGCLENDVRVIKQQQTETESKMAEMDDHLCALEDIVEAIVYKD</sequence>
<dbReference type="EMBL" id="MU129055">
    <property type="protein sequence ID" value="KAF9508613.1"/>
    <property type="molecule type" value="Genomic_DNA"/>
</dbReference>
<feature type="compositionally biased region" description="Polar residues" evidence="1">
    <location>
        <begin position="99"/>
        <end position="111"/>
    </location>
</feature>